<reference evidence="1 2" key="1">
    <citation type="journal article" date="2015" name="Genome Announc.">
        <title>Complete Genome Sequence of Pelosinus fermentans JBW45, a Member of a Remarkably Competitive Group of Negativicutes in the Firmicutes Phylum.</title>
        <authorList>
            <person name="De Leon K.B."/>
            <person name="Utturkar S.M."/>
            <person name="Camilleri L.B."/>
            <person name="Elias D.A."/>
            <person name="Arkin A.P."/>
            <person name="Fields M.W."/>
            <person name="Brown S.D."/>
            <person name="Wall J.D."/>
        </authorList>
    </citation>
    <scope>NUCLEOTIDE SEQUENCE [LARGE SCALE GENOMIC DNA]</scope>
    <source>
        <strain evidence="1 2">JBW45</strain>
    </source>
</reference>
<dbReference type="EMBL" id="CP010978">
    <property type="protein sequence ID" value="AJQ28772.1"/>
    <property type="molecule type" value="Genomic_DNA"/>
</dbReference>
<accession>I9NVU8</accession>
<dbReference type="HOGENOM" id="CLU_1141739_0_0_9"/>
<evidence type="ECO:0000313" key="1">
    <source>
        <dbReference type="EMBL" id="AJQ28772.1"/>
    </source>
</evidence>
<dbReference type="STRING" id="1192197.JBW_03433"/>
<organism evidence="1 2">
    <name type="scientific">Pelosinus fermentans JBW45</name>
    <dbReference type="NCBI Taxonomy" id="1192197"/>
    <lineage>
        <taxon>Bacteria</taxon>
        <taxon>Bacillati</taxon>
        <taxon>Bacillota</taxon>
        <taxon>Negativicutes</taxon>
        <taxon>Selenomonadales</taxon>
        <taxon>Sporomusaceae</taxon>
        <taxon>Pelosinus</taxon>
    </lineage>
</organism>
<dbReference type="Proteomes" id="UP000005361">
    <property type="component" value="Chromosome"/>
</dbReference>
<evidence type="ECO:0000313" key="2">
    <source>
        <dbReference type="Proteomes" id="UP000005361"/>
    </source>
</evidence>
<gene>
    <name evidence="1" type="ORF">JBW_03433</name>
</gene>
<dbReference type="OrthoDB" id="2476820at2"/>
<name>I9NVU8_9FIRM</name>
<sequence length="243" mass="26398">MLESDPKQIDAMLSSIPSQLESAWNEGIVNTTVNIGGKVYQVTLDKWKTQYDELQTITDPEERGTKTAELLVDIGSTFAAVRAAGKSVTSFSEFGNTVTKESGKAGNDVGAMKAHISGQLENTSLYKMPDGNYKMLIGDGNKAYTLTESQVNELSTLNLNKWGSGSIGNSAESLVEHFMKHGNEVGATSITQYLNKAEGFMQNLRGAQSYQVPGSTEGVYRYVKNGKYIDLAPDKTIISFGLR</sequence>
<dbReference type="AlphaFoldDB" id="I9NVU8"/>
<reference evidence="2" key="2">
    <citation type="submission" date="2015-02" db="EMBL/GenBank/DDBJ databases">
        <title>Complete Genome Sequence of Pelosinus fermentans JBW45.</title>
        <authorList>
            <person name="De Leon K.B."/>
            <person name="Utturkar S.M."/>
            <person name="Camilleri L.B."/>
            <person name="Arkin A.P."/>
            <person name="Fields M.W."/>
            <person name="Brown S.D."/>
            <person name="Wall J.D."/>
        </authorList>
    </citation>
    <scope>NUCLEOTIDE SEQUENCE [LARGE SCALE GENOMIC DNA]</scope>
    <source>
        <strain evidence="2">JBW45</strain>
    </source>
</reference>
<dbReference type="KEGG" id="pft:JBW_03433"/>
<protein>
    <submittedName>
        <fullName evidence="1">Uncharacterized protein</fullName>
    </submittedName>
</protein>
<dbReference type="RefSeq" id="WP_007954114.1">
    <property type="nucleotide sequence ID" value="NZ_CP010978.1"/>
</dbReference>
<proteinExistence type="predicted"/>